<evidence type="ECO:0000256" key="1">
    <source>
        <dbReference type="SAM" id="MobiDB-lite"/>
    </source>
</evidence>
<gene>
    <name evidence="3" type="ORF">QBC47DRAFT_162187</name>
</gene>
<evidence type="ECO:0000256" key="2">
    <source>
        <dbReference type="SAM" id="Phobius"/>
    </source>
</evidence>
<feature type="compositionally biased region" description="Polar residues" evidence="1">
    <location>
        <begin position="287"/>
        <end position="306"/>
    </location>
</feature>
<feature type="region of interest" description="Disordered" evidence="1">
    <location>
        <begin position="203"/>
        <end position="268"/>
    </location>
</feature>
<keyword evidence="2" id="KW-0812">Transmembrane</keyword>
<dbReference type="EMBL" id="MU839830">
    <property type="protein sequence ID" value="KAK1757631.1"/>
    <property type="molecule type" value="Genomic_DNA"/>
</dbReference>
<dbReference type="PANTHER" id="PTHR40623">
    <property type="entry name" value="INTEGRAL MEMBRANE PROTEIN"/>
    <property type="match status" value="1"/>
</dbReference>
<accession>A0AAJ0F768</accession>
<comment type="caution">
    <text evidence="3">The sequence shown here is derived from an EMBL/GenBank/DDBJ whole genome shotgun (WGS) entry which is preliminary data.</text>
</comment>
<sequence length="401" mass="44036">MDMDEDHTFFVSWALWQQMTFVLAMGIVAVFLAGLVKLWWNTRLMKKQEIMDVEKKARLEEMRKTGLPLNRASDIPFGVRAIQSGVEVSGIWISRPVSPNGSNTAKVATSVTVVNLDAEKATDYSEDSKPAHPVANQAETTPPKHNPSNGSIFQRLNDAESTESSQTAAPPVSQFAAQPKRHMPRSGGVLNEDTLRSLEGHRNPAYHTYAPTSAPRNPRQPSQRSSVSSSGESMDSQPRSNRSASGRSYTSSRSSRLYTGRNPHENRGGYSAMIHAWQEEQRDPFGTPQQGTPARTNSGFSALSQVDSHRNSAHQHLAVPEPTFGPGDLHVNRTARRVNGGFEVLPAGTFGAAHQLSGNSGPRGMDQMDGLHDEVQAKNKLRKKSNPQLQEEDPRYIGYAS</sequence>
<proteinExistence type="predicted"/>
<feature type="transmembrane region" description="Helical" evidence="2">
    <location>
        <begin position="20"/>
        <end position="40"/>
    </location>
</feature>
<feature type="region of interest" description="Disordered" evidence="1">
    <location>
        <begin position="353"/>
        <end position="401"/>
    </location>
</feature>
<dbReference type="Proteomes" id="UP001239445">
    <property type="component" value="Unassembled WGS sequence"/>
</dbReference>
<keyword evidence="4" id="KW-1185">Reference proteome</keyword>
<reference evidence="3" key="1">
    <citation type="submission" date="2023-06" db="EMBL/GenBank/DDBJ databases">
        <title>Genome-scale phylogeny and comparative genomics of the fungal order Sordariales.</title>
        <authorList>
            <consortium name="Lawrence Berkeley National Laboratory"/>
            <person name="Hensen N."/>
            <person name="Bonometti L."/>
            <person name="Westerberg I."/>
            <person name="Brannstrom I.O."/>
            <person name="Guillou S."/>
            <person name="Cros-Aarteil S."/>
            <person name="Calhoun S."/>
            <person name="Haridas S."/>
            <person name="Kuo A."/>
            <person name="Mondo S."/>
            <person name="Pangilinan J."/>
            <person name="Riley R."/>
            <person name="Labutti K."/>
            <person name="Andreopoulos B."/>
            <person name="Lipzen A."/>
            <person name="Chen C."/>
            <person name="Yanf M."/>
            <person name="Daum C."/>
            <person name="Ng V."/>
            <person name="Clum A."/>
            <person name="Steindorff A."/>
            <person name="Ohm R."/>
            <person name="Martin F."/>
            <person name="Silar P."/>
            <person name="Natvig D."/>
            <person name="Lalanne C."/>
            <person name="Gautier V."/>
            <person name="Ament-Velasquez S.L."/>
            <person name="Kruys A."/>
            <person name="Hutchinson M.I."/>
            <person name="Powell A.J."/>
            <person name="Barry K."/>
            <person name="Miller A.N."/>
            <person name="Grigoriev I.V."/>
            <person name="Debuchy R."/>
            <person name="Gladieux P."/>
            <person name="Thoren M.H."/>
            <person name="Johannesson H."/>
        </authorList>
    </citation>
    <scope>NUCLEOTIDE SEQUENCE</scope>
    <source>
        <strain evidence="3">PSN4</strain>
    </source>
</reference>
<dbReference type="PANTHER" id="PTHR40623:SF2">
    <property type="entry name" value="INTEGRAL MEMBRANE PROTEIN"/>
    <property type="match status" value="1"/>
</dbReference>
<dbReference type="AlphaFoldDB" id="A0AAJ0F768"/>
<evidence type="ECO:0000313" key="3">
    <source>
        <dbReference type="EMBL" id="KAK1757631.1"/>
    </source>
</evidence>
<feature type="compositionally biased region" description="Basic and acidic residues" evidence="1">
    <location>
        <begin position="121"/>
        <end position="130"/>
    </location>
</feature>
<organism evidence="3 4">
    <name type="scientific">Echria macrotheca</name>
    <dbReference type="NCBI Taxonomy" id="438768"/>
    <lineage>
        <taxon>Eukaryota</taxon>
        <taxon>Fungi</taxon>
        <taxon>Dikarya</taxon>
        <taxon>Ascomycota</taxon>
        <taxon>Pezizomycotina</taxon>
        <taxon>Sordariomycetes</taxon>
        <taxon>Sordariomycetidae</taxon>
        <taxon>Sordariales</taxon>
        <taxon>Schizotheciaceae</taxon>
        <taxon>Echria</taxon>
    </lineage>
</organism>
<feature type="compositionally biased region" description="Low complexity" evidence="1">
    <location>
        <begin position="213"/>
        <end position="256"/>
    </location>
</feature>
<keyword evidence="2" id="KW-0472">Membrane</keyword>
<feature type="region of interest" description="Disordered" evidence="1">
    <location>
        <begin position="121"/>
        <end position="190"/>
    </location>
</feature>
<keyword evidence="2" id="KW-1133">Transmembrane helix</keyword>
<feature type="region of interest" description="Disordered" evidence="1">
    <location>
        <begin position="283"/>
        <end position="313"/>
    </location>
</feature>
<name>A0AAJ0F768_9PEZI</name>
<protein>
    <submittedName>
        <fullName evidence="3">Uncharacterized protein</fullName>
    </submittedName>
</protein>
<evidence type="ECO:0000313" key="4">
    <source>
        <dbReference type="Proteomes" id="UP001239445"/>
    </source>
</evidence>